<name>A0A0X8HDB5_9GAMM</name>
<dbReference type="EMBL" id="CP014226">
    <property type="protein sequence ID" value="AMD00537.1"/>
    <property type="molecule type" value="Genomic_DNA"/>
</dbReference>
<proteinExistence type="predicted"/>
<evidence type="ECO:0000256" key="1">
    <source>
        <dbReference type="SAM" id="Phobius"/>
    </source>
</evidence>
<dbReference type="KEGG" id="hco:LOKO_01469"/>
<feature type="transmembrane region" description="Helical" evidence="1">
    <location>
        <begin position="95"/>
        <end position="114"/>
    </location>
</feature>
<keyword evidence="1" id="KW-1133">Transmembrane helix</keyword>
<protein>
    <submittedName>
        <fullName evidence="2">Branched-chain amino acid transport protein (AzlD)</fullName>
    </submittedName>
</protein>
<feature type="transmembrane region" description="Helical" evidence="1">
    <location>
        <begin position="46"/>
        <end position="64"/>
    </location>
</feature>
<sequence length="115" mass="12221">MSSALWVAVLASALGTLLMRLLPLVWMQRRLERQANGDSLEAMPQWLSLLGPLMIAAVFGVSLMPVAPGALSWLATLIGVLATLAVWWHKRTLGWPVAAGVTAYGVVVMLAGLAS</sequence>
<dbReference type="AlphaFoldDB" id="A0A0X8HDB5"/>
<evidence type="ECO:0000313" key="3">
    <source>
        <dbReference type="Proteomes" id="UP000063387"/>
    </source>
</evidence>
<dbReference type="InterPro" id="IPR008407">
    <property type="entry name" value="Brnchd-chn_aa_trnsp_AzlD"/>
</dbReference>
<dbReference type="PATRIC" id="fig|507626.3.peg.1454"/>
<accession>A0A0X8HDB5</accession>
<reference evidence="2 3" key="2">
    <citation type="submission" date="2016-02" db="EMBL/GenBank/DDBJ databases">
        <authorList>
            <person name="Wen L."/>
            <person name="He K."/>
            <person name="Yang H."/>
        </authorList>
    </citation>
    <scope>NUCLEOTIDE SEQUENCE [LARGE SCALE GENOMIC DNA]</scope>
    <source>
        <strain evidence="2 3">AGD 8-3</strain>
    </source>
</reference>
<dbReference type="STRING" id="507626.LOKO_01469"/>
<gene>
    <name evidence="2" type="ORF">LOKO_01469</name>
</gene>
<dbReference type="RefSeq" id="WP_066447002.1">
    <property type="nucleotide sequence ID" value="NZ_CP014226.1"/>
</dbReference>
<organism evidence="2 3">
    <name type="scientific">Halomonas chromatireducens</name>
    <dbReference type="NCBI Taxonomy" id="507626"/>
    <lineage>
        <taxon>Bacteria</taxon>
        <taxon>Pseudomonadati</taxon>
        <taxon>Pseudomonadota</taxon>
        <taxon>Gammaproteobacteria</taxon>
        <taxon>Oceanospirillales</taxon>
        <taxon>Halomonadaceae</taxon>
        <taxon>Halomonas</taxon>
    </lineage>
</organism>
<feature type="transmembrane region" description="Helical" evidence="1">
    <location>
        <begin position="70"/>
        <end position="88"/>
    </location>
</feature>
<dbReference type="Proteomes" id="UP000063387">
    <property type="component" value="Chromosome"/>
</dbReference>
<keyword evidence="1" id="KW-0812">Transmembrane</keyword>
<keyword evidence="3" id="KW-1185">Reference proteome</keyword>
<dbReference type="OrthoDB" id="9154314at2"/>
<keyword evidence="1" id="KW-0472">Membrane</keyword>
<dbReference type="Pfam" id="PF05437">
    <property type="entry name" value="AzlD"/>
    <property type="match status" value="1"/>
</dbReference>
<reference evidence="2 3" key="1">
    <citation type="journal article" date="2016" name="Genome Announc.">
        <title>Draft Genome Sequence of 'Halomonas chromatireducens' Strain AGD 8-3, a Haloalkaliphilic Chromate- and Selenite-Reducing Gammaproteobacterium.</title>
        <authorList>
            <person name="Sharko F.S."/>
            <person name="Shapovalova A.A."/>
            <person name="Tsygankova S.V."/>
            <person name="Komova A.V."/>
            <person name="Boulygina E.S."/>
            <person name="Teslyuk A.B."/>
            <person name="Gotovtsev P.M."/>
            <person name="Namsaraev Z.B."/>
            <person name="Khijniak T.V."/>
            <person name="Nedoluzhko A.V."/>
            <person name="Vasilov R.G."/>
        </authorList>
    </citation>
    <scope>NUCLEOTIDE SEQUENCE [LARGE SCALE GENOMIC DNA]</scope>
    <source>
        <strain evidence="2 3">AGD 8-3</strain>
    </source>
</reference>
<evidence type="ECO:0000313" key="2">
    <source>
        <dbReference type="EMBL" id="AMD00537.1"/>
    </source>
</evidence>
<feature type="transmembrane region" description="Helical" evidence="1">
    <location>
        <begin position="6"/>
        <end position="26"/>
    </location>
</feature>